<keyword evidence="7" id="KW-1185">Reference proteome</keyword>
<dbReference type="EMBL" id="BQKE01000004">
    <property type="protein sequence ID" value="GJM64035.1"/>
    <property type="molecule type" value="Genomic_DNA"/>
</dbReference>
<dbReference type="InterPro" id="IPR039650">
    <property type="entry name" value="HdrA-like"/>
</dbReference>
<dbReference type="GO" id="GO:0051539">
    <property type="term" value="F:4 iron, 4 sulfur cluster binding"/>
    <property type="evidence" value="ECO:0007669"/>
    <property type="project" value="UniProtKB-KW"/>
</dbReference>
<evidence type="ECO:0000313" key="6">
    <source>
        <dbReference type="EMBL" id="GJM64035.1"/>
    </source>
</evidence>
<sequence>MEIVNFESARATKEVNINVDLVIVGGGLAGTCGAISAARQGLQVVLVQDRPVLGGNASSEVRLWSLGATSHMGNNNRWAREGGVIGEIMEENLYRNREGNPIFFDHILLDKVQAEENITLLLNTAAFAVDKAGETITEVSAFNAQNSTAYKLKGKYFMDASGDGIVSFLAGAAFRMGAERVEAFGEKMAPDVEKYGELLGHTIYFYTKDTGRPTKYVAPAHALKDITKLPKFAKIRPEHTGCNYWWIEYGGRLDTIHQTEEIKYELWRVVYGIWDYIKNSGKFPEAENLTLEWVGTVPGKRESRRFEGLTMLKQQDIIEQRTHTDAVAFGGWALDLHPADGVYSPLSSCSQWHGKGVYQIPLSISISKDVNNLFFGGRIVSASHVAFGSTRVMATCAVQAEAVGVAAAYCIKHNLYPAKAIKGKAIQSIQETLLAQNAYIPGLKLESAQDLTQQGNISVSSAWEMRALPAGAGKLVLNMPTAQIIPYTLGDSVSFSLPVEASEDTELLVRLRASKVETNFTPEGEMESKTIKLKKGRQEIEVKFETKIPATAYYFISFERNPAVSLIESDLRVSGILSVFRKQNIEVSNYGAQEPTEDIGVDAFEFWTPERRPKGKNIAMTFENALPVGRVEQLKNGINRPVLGTNAWIADPTEEEPTLTVSWNQAVTFQHIDLVFDADFDHPMESSQFGHPEQVVPFCVEAFKVYDDQENLLFEKSDNRNSWNHIVLAAPVRTSAIRVVCKRKDPNFPVSLFDIRCS</sequence>
<keyword evidence="5" id="KW-0411">Iron-sulfur</keyword>
<evidence type="ECO:0000256" key="3">
    <source>
        <dbReference type="ARBA" id="ARBA00023002"/>
    </source>
</evidence>
<evidence type="ECO:0000313" key="7">
    <source>
        <dbReference type="Proteomes" id="UP001310022"/>
    </source>
</evidence>
<protein>
    <recommendedName>
        <fullName evidence="8">FAD-dependent oxidoreductase</fullName>
    </recommendedName>
</protein>
<dbReference type="RefSeq" id="WP_338239126.1">
    <property type="nucleotide sequence ID" value="NZ_BQKE01000004.1"/>
</dbReference>
<dbReference type="AlphaFoldDB" id="A0AAN4W3U1"/>
<comment type="caution">
    <text evidence="6">The sequence shown here is derived from an EMBL/GenBank/DDBJ whole genome shotgun (WGS) entry which is preliminary data.</text>
</comment>
<keyword evidence="4" id="KW-0408">Iron</keyword>
<reference evidence="6 7" key="1">
    <citation type="submission" date="2021-12" db="EMBL/GenBank/DDBJ databases">
        <title>Genome sequencing of bacteria with rrn-lacking chromosome and rrn-plasmid.</title>
        <authorList>
            <person name="Anda M."/>
            <person name="Iwasaki W."/>
        </authorList>
    </citation>
    <scope>NUCLEOTIDE SEQUENCE [LARGE SCALE GENOMIC DNA]</scope>
    <source>
        <strain evidence="6 7">NBRC 15940</strain>
    </source>
</reference>
<dbReference type="GO" id="GO:0016491">
    <property type="term" value="F:oxidoreductase activity"/>
    <property type="evidence" value="ECO:0007669"/>
    <property type="project" value="UniProtKB-KW"/>
</dbReference>
<dbReference type="Proteomes" id="UP001310022">
    <property type="component" value="Unassembled WGS sequence"/>
</dbReference>
<dbReference type="Gene3D" id="3.50.50.60">
    <property type="entry name" value="FAD/NAD(P)-binding domain"/>
    <property type="match status" value="1"/>
</dbReference>
<evidence type="ECO:0000256" key="1">
    <source>
        <dbReference type="ARBA" id="ARBA00022485"/>
    </source>
</evidence>
<evidence type="ECO:0000256" key="2">
    <source>
        <dbReference type="ARBA" id="ARBA00022723"/>
    </source>
</evidence>
<proteinExistence type="predicted"/>
<evidence type="ECO:0000256" key="5">
    <source>
        <dbReference type="ARBA" id="ARBA00023014"/>
    </source>
</evidence>
<gene>
    <name evidence="6" type="ORF">PEDI_45870</name>
</gene>
<keyword evidence="3" id="KW-0560">Oxidoreductase</keyword>
<keyword evidence="2" id="KW-0479">Metal-binding</keyword>
<dbReference type="PANTHER" id="PTHR43498">
    <property type="entry name" value="FERREDOXIN:COB-COM HETERODISULFIDE REDUCTASE SUBUNIT A"/>
    <property type="match status" value="1"/>
</dbReference>
<dbReference type="GO" id="GO:0046872">
    <property type="term" value="F:metal ion binding"/>
    <property type="evidence" value="ECO:0007669"/>
    <property type="project" value="UniProtKB-KW"/>
</dbReference>
<evidence type="ECO:0000256" key="4">
    <source>
        <dbReference type="ARBA" id="ARBA00023004"/>
    </source>
</evidence>
<accession>A0AAN4W3U1</accession>
<evidence type="ECO:0008006" key="8">
    <source>
        <dbReference type="Google" id="ProtNLM"/>
    </source>
</evidence>
<dbReference type="Pfam" id="PF12831">
    <property type="entry name" value="FAD_oxidored"/>
    <property type="match status" value="1"/>
</dbReference>
<dbReference type="SUPFAM" id="SSF51905">
    <property type="entry name" value="FAD/NAD(P)-binding domain"/>
    <property type="match status" value="1"/>
</dbReference>
<dbReference type="InterPro" id="IPR036188">
    <property type="entry name" value="FAD/NAD-bd_sf"/>
</dbReference>
<dbReference type="PANTHER" id="PTHR43498:SF1">
    <property type="entry name" value="COB--COM HETERODISULFIDE REDUCTASE IRON-SULFUR SUBUNIT A"/>
    <property type="match status" value="1"/>
</dbReference>
<organism evidence="6 7">
    <name type="scientific">Persicobacter diffluens</name>
    <dbReference type="NCBI Taxonomy" id="981"/>
    <lineage>
        <taxon>Bacteria</taxon>
        <taxon>Pseudomonadati</taxon>
        <taxon>Bacteroidota</taxon>
        <taxon>Cytophagia</taxon>
        <taxon>Cytophagales</taxon>
        <taxon>Persicobacteraceae</taxon>
        <taxon>Persicobacter</taxon>
    </lineage>
</organism>
<keyword evidence="1" id="KW-0004">4Fe-4S</keyword>
<name>A0AAN4W3U1_9BACT</name>